<keyword evidence="8" id="KW-1185">Reference proteome</keyword>
<evidence type="ECO:0000313" key="7">
    <source>
        <dbReference type="EMBL" id="ODQ60876.1"/>
    </source>
</evidence>
<evidence type="ECO:0000256" key="4">
    <source>
        <dbReference type="ARBA" id="ARBA00022583"/>
    </source>
</evidence>
<proteinExistence type="inferred from homology"/>
<dbReference type="RefSeq" id="XP_019040083.1">
    <property type="nucleotide sequence ID" value="XM_019184571.1"/>
</dbReference>
<sequence length="796" mass="92467">MGKVDNPIDTILQKKGFGIWPQDVVQVEQDDPLITALNIEYRFQQHLTINKLDGLIPLQNPDSKIDLFIEESKSLLALSSGLDPITKFILLINVGHFKFIQNQINDSIDILKAADLNFGSHANNYIQSLFYRKHFLLANSYHQLQDFTNEEKWLITGVNFFDKIPTLSNIESLKWLNLIYSKVLRLISTPTVSKLDKFFQNKNFIMSFIDYSIDQGIKYDPKELINFVTTRSNSLLSSTKFPKSDELNNYELEEFLSQVNDCKLIKPELSADLIEKGINKTYQSHILLRALTKNLLILGKKEESYHSFEVYVDYIERYYVQNNNSFNDILSILNTFKLMLSFRFRGNKSSDDLTLEEYDRYVSILNKFKKLLGNFYDDNGVLKIEQDFDLLDEDSLLLNVNNDKLRQFLSEIWYTLAISNIRLYKSSYSIFPKNESILKESIGFFKNSIYNDYKNDEIILQYVKFIATLRKIKESYSILKNFLTKQTIKNLTFFKSWHLLALIVSIEENKDESFKIINFLINEIDEFLELTQGESLSIELKNCFIQIKITHLSIIESLLGVEQSLDSLPELFALYNNLFKEPIVQESEKIESKSNQLHRTSTLAKIKSIRSHKEVKTTPAPAPPTIKISIEQAKLLQQIWLVTSTIYSKANLFEDAQQAVLEAEKSFKQTSETLTTLGLISIVDDPQLSLKSFEKALDIDRDYSLAIIGLSNLFLHQNSAQAKIFVNEKDSRAAIARVKILLELLTERFNSSMISEVWYLLSQIYEEYGDKKRFRDALWKSVDLEETRPIRDFRYV</sequence>
<dbReference type="GO" id="GO:0005886">
    <property type="term" value="C:plasma membrane"/>
    <property type="evidence" value="ECO:0007669"/>
    <property type="project" value="UniProtKB-SubCell"/>
</dbReference>
<dbReference type="EMBL" id="KV454209">
    <property type="protein sequence ID" value="ODQ60876.1"/>
    <property type="molecule type" value="Genomic_DNA"/>
</dbReference>
<comment type="subcellular location">
    <subcellularLocation>
        <location evidence="2">Cell membrane</location>
        <topology evidence="2">Peripheral membrane protein</topology>
        <orientation evidence="2">Cytoplasmic side</orientation>
    </subcellularLocation>
    <subcellularLocation>
        <location evidence="3">Cytoplasmic granule</location>
    </subcellularLocation>
</comment>
<gene>
    <name evidence="7" type="ORF">WICANDRAFT_77547</name>
</gene>
<evidence type="ECO:0000256" key="3">
    <source>
        <dbReference type="ARBA" id="ARBA00004463"/>
    </source>
</evidence>
<dbReference type="InterPro" id="IPR011990">
    <property type="entry name" value="TPR-like_helical_dom_sf"/>
</dbReference>
<evidence type="ECO:0000256" key="2">
    <source>
        <dbReference type="ARBA" id="ARBA00004413"/>
    </source>
</evidence>
<dbReference type="PANTHER" id="PTHR23083:SF464">
    <property type="entry name" value="TETRATRICOPEPTIDE REPEAT DOMAIN 7, ISOFORM A"/>
    <property type="match status" value="1"/>
</dbReference>
<dbReference type="InterPro" id="IPR051722">
    <property type="entry name" value="Endocytosis_PI4K-reg_protein"/>
</dbReference>
<dbReference type="GeneID" id="30201817"/>
<comment type="similarity">
    <text evidence="5">Belongs to the YPP1 family.</text>
</comment>
<protein>
    <recommendedName>
        <fullName evidence="6">Cargo-transport protein YPP1</fullName>
    </recommendedName>
</protein>
<dbReference type="Gene3D" id="1.25.40.10">
    <property type="entry name" value="Tetratricopeptide repeat domain"/>
    <property type="match status" value="1"/>
</dbReference>
<reference evidence="7 8" key="1">
    <citation type="journal article" date="2016" name="Proc. Natl. Acad. Sci. U.S.A.">
        <title>Comparative genomics of biotechnologically important yeasts.</title>
        <authorList>
            <person name="Riley R."/>
            <person name="Haridas S."/>
            <person name="Wolfe K.H."/>
            <person name="Lopes M.R."/>
            <person name="Hittinger C.T."/>
            <person name="Goeker M."/>
            <person name="Salamov A.A."/>
            <person name="Wisecaver J.H."/>
            <person name="Long T.M."/>
            <person name="Calvey C.H."/>
            <person name="Aerts A.L."/>
            <person name="Barry K.W."/>
            <person name="Choi C."/>
            <person name="Clum A."/>
            <person name="Coughlan A.Y."/>
            <person name="Deshpande S."/>
            <person name="Douglass A.P."/>
            <person name="Hanson S.J."/>
            <person name="Klenk H.-P."/>
            <person name="LaButti K.M."/>
            <person name="Lapidus A."/>
            <person name="Lindquist E.A."/>
            <person name="Lipzen A.M."/>
            <person name="Meier-Kolthoff J.P."/>
            <person name="Ohm R.A."/>
            <person name="Otillar R.P."/>
            <person name="Pangilinan J.L."/>
            <person name="Peng Y."/>
            <person name="Rokas A."/>
            <person name="Rosa C.A."/>
            <person name="Scheuner C."/>
            <person name="Sibirny A.A."/>
            <person name="Slot J.C."/>
            <person name="Stielow J.B."/>
            <person name="Sun H."/>
            <person name="Kurtzman C.P."/>
            <person name="Blackwell M."/>
            <person name="Grigoriev I.V."/>
            <person name="Jeffries T.W."/>
        </authorList>
    </citation>
    <scope>NUCLEOTIDE SEQUENCE [LARGE SCALE GENOMIC DNA]</scope>
    <source>
        <strain evidence="8">ATCC 58044 / CBS 1984 / NCYC 433 / NRRL Y-366-8</strain>
    </source>
</reference>
<dbReference type="PANTHER" id="PTHR23083">
    <property type="entry name" value="TETRATRICOPEPTIDE REPEAT PROTEIN, TPR"/>
    <property type="match status" value="1"/>
</dbReference>
<dbReference type="Proteomes" id="UP000094112">
    <property type="component" value="Unassembled WGS sequence"/>
</dbReference>
<dbReference type="GO" id="GO:0006897">
    <property type="term" value="P:endocytosis"/>
    <property type="evidence" value="ECO:0007669"/>
    <property type="project" value="UniProtKB-KW"/>
</dbReference>
<dbReference type="SUPFAM" id="SSF48452">
    <property type="entry name" value="TPR-like"/>
    <property type="match status" value="1"/>
</dbReference>
<evidence type="ECO:0000256" key="5">
    <source>
        <dbReference type="ARBA" id="ARBA00038251"/>
    </source>
</evidence>
<dbReference type="AlphaFoldDB" id="A0A1E3P5Z8"/>
<organism evidence="7 8">
    <name type="scientific">Wickerhamomyces anomalus (strain ATCC 58044 / CBS 1984 / NCYC 433 / NRRL Y-366-8)</name>
    <name type="common">Yeast</name>
    <name type="synonym">Hansenula anomala</name>
    <dbReference type="NCBI Taxonomy" id="683960"/>
    <lineage>
        <taxon>Eukaryota</taxon>
        <taxon>Fungi</taxon>
        <taxon>Dikarya</taxon>
        <taxon>Ascomycota</taxon>
        <taxon>Saccharomycotina</taxon>
        <taxon>Saccharomycetes</taxon>
        <taxon>Phaffomycetales</taxon>
        <taxon>Wickerhamomycetaceae</taxon>
        <taxon>Wickerhamomyces</taxon>
    </lineage>
</organism>
<dbReference type="STRING" id="683960.A0A1E3P5Z8"/>
<evidence type="ECO:0000313" key="8">
    <source>
        <dbReference type="Proteomes" id="UP000094112"/>
    </source>
</evidence>
<dbReference type="OrthoDB" id="29013at2759"/>
<accession>A0A1E3P5Z8</accession>
<comment type="function">
    <text evidence="1">Involved in endocytosis.</text>
</comment>
<evidence type="ECO:0000256" key="1">
    <source>
        <dbReference type="ARBA" id="ARBA00002550"/>
    </source>
</evidence>
<evidence type="ECO:0000256" key="6">
    <source>
        <dbReference type="ARBA" id="ARBA00039231"/>
    </source>
</evidence>
<name>A0A1E3P5Z8_WICAA</name>
<keyword evidence="4" id="KW-0254">Endocytosis</keyword>
<dbReference type="CDD" id="cd23270">
    <property type="entry name" value="YPP1"/>
    <property type="match status" value="1"/>
</dbReference>